<feature type="region of interest" description="Disordered" evidence="1">
    <location>
        <begin position="1"/>
        <end position="36"/>
    </location>
</feature>
<name>A0A6H1ZVI7_9ZZZZ</name>
<reference evidence="2" key="1">
    <citation type="submission" date="2020-03" db="EMBL/GenBank/DDBJ databases">
        <title>The deep terrestrial virosphere.</title>
        <authorList>
            <person name="Holmfeldt K."/>
            <person name="Nilsson E."/>
            <person name="Simone D."/>
            <person name="Lopez-Fernandez M."/>
            <person name="Wu X."/>
            <person name="de Brujin I."/>
            <person name="Lundin D."/>
            <person name="Andersson A."/>
            <person name="Bertilsson S."/>
            <person name="Dopson M."/>
        </authorList>
    </citation>
    <scope>NUCLEOTIDE SEQUENCE</scope>
    <source>
        <strain evidence="3">MM415A03080</strain>
        <strain evidence="4">MM415B04326</strain>
        <strain evidence="2">TM448A02192</strain>
        <strain evidence="5">TM448B03517</strain>
    </source>
</reference>
<dbReference type="EMBL" id="MT144270">
    <property type="protein sequence ID" value="QJA51528.1"/>
    <property type="molecule type" value="Genomic_DNA"/>
</dbReference>
<feature type="region of interest" description="Disordered" evidence="1">
    <location>
        <begin position="63"/>
        <end position="85"/>
    </location>
</feature>
<dbReference type="AlphaFoldDB" id="A0A6H1ZVI7"/>
<protein>
    <submittedName>
        <fullName evidence="2">Uncharacterized protein</fullName>
    </submittedName>
</protein>
<proteinExistence type="predicted"/>
<dbReference type="EMBL" id="MT141894">
    <property type="protein sequence ID" value="QJA71720.1"/>
    <property type="molecule type" value="Genomic_DNA"/>
</dbReference>
<dbReference type="EMBL" id="MT145020">
    <property type="protein sequence ID" value="QJI02660.1"/>
    <property type="molecule type" value="Genomic_DNA"/>
</dbReference>
<evidence type="ECO:0000313" key="3">
    <source>
        <dbReference type="EMBL" id="QJA71720.1"/>
    </source>
</evidence>
<evidence type="ECO:0000313" key="2">
    <source>
        <dbReference type="EMBL" id="QJA51528.1"/>
    </source>
</evidence>
<evidence type="ECO:0000256" key="1">
    <source>
        <dbReference type="SAM" id="MobiDB-lite"/>
    </source>
</evidence>
<sequence>MPKIRSSAEIAGKWQKVTPQRTDEYKSGVENPREDWATNTAAAETRYNEGVQAAIAQKRFGSGVKKTGTKGWQDKTAKVGPGRWAEGVREGGDAYAEGFEPFRKTIENTVLPQKYAKGDPRNIQRVAAIADALHKKKIGK</sequence>
<evidence type="ECO:0000313" key="4">
    <source>
        <dbReference type="EMBL" id="QJA93177.1"/>
    </source>
</evidence>
<gene>
    <name evidence="3" type="ORF">MM415A03080_0008</name>
    <name evidence="4" type="ORF">MM415B04326_0003</name>
    <name evidence="2" type="ORF">TM448A02192_0007</name>
    <name evidence="5" type="ORF">TM448B03517_0003</name>
</gene>
<feature type="compositionally biased region" description="Basic and acidic residues" evidence="1">
    <location>
        <begin position="21"/>
        <end position="36"/>
    </location>
</feature>
<organism evidence="2">
    <name type="scientific">viral metagenome</name>
    <dbReference type="NCBI Taxonomy" id="1070528"/>
    <lineage>
        <taxon>unclassified sequences</taxon>
        <taxon>metagenomes</taxon>
        <taxon>organismal metagenomes</taxon>
    </lineage>
</organism>
<dbReference type="EMBL" id="MT143128">
    <property type="protein sequence ID" value="QJA93177.1"/>
    <property type="molecule type" value="Genomic_DNA"/>
</dbReference>
<accession>A0A6H1ZVI7</accession>
<evidence type="ECO:0000313" key="5">
    <source>
        <dbReference type="EMBL" id="QJI02660.1"/>
    </source>
</evidence>